<dbReference type="PROSITE" id="PS00794">
    <property type="entry name" value="HPPK"/>
    <property type="match status" value="1"/>
</dbReference>
<evidence type="ECO:0000256" key="6">
    <source>
        <dbReference type="ARBA" id="ARBA00022741"/>
    </source>
</evidence>
<evidence type="ECO:0000256" key="4">
    <source>
        <dbReference type="ARBA" id="ARBA00016218"/>
    </source>
</evidence>
<dbReference type="InterPro" id="IPR035907">
    <property type="entry name" value="Hppk_sf"/>
</dbReference>
<dbReference type="InterPro" id="IPR000550">
    <property type="entry name" value="Hppk"/>
</dbReference>
<evidence type="ECO:0000256" key="7">
    <source>
        <dbReference type="ARBA" id="ARBA00022777"/>
    </source>
</evidence>
<evidence type="ECO:0000256" key="3">
    <source>
        <dbReference type="ARBA" id="ARBA00013253"/>
    </source>
</evidence>
<dbReference type="RefSeq" id="WP_223627443.1">
    <property type="nucleotide sequence ID" value="NZ_JAIQDJ010000001.1"/>
</dbReference>
<comment type="caution">
    <text evidence="14">The sequence shown here is derived from an EMBL/GenBank/DDBJ whole genome shotgun (WGS) entry which is preliminary data.</text>
</comment>
<keyword evidence="7" id="KW-0418">Kinase</keyword>
<evidence type="ECO:0000256" key="2">
    <source>
        <dbReference type="ARBA" id="ARBA00005810"/>
    </source>
</evidence>
<dbReference type="Gene3D" id="3.30.70.560">
    <property type="entry name" value="7,8-Dihydro-6-hydroxymethylpterin-pyrophosphokinase HPPK"/>
    <property type="match status" value="1"/>
</dbReference>
<gene>
    <name evidence="14" type="primary">folK</name>
    <name evidence="14" type="ORF">K7B09_05195</name>
</gene>
<comment type="similarity">
    <text evidence="2">Belongs to the HPPK family.</text>
</comment>
<evidence type="ECO:0000256" key="9">
    <source>
        <dbReference type="ARBA" id="ARBA00022909"/>
    </source>
</evidence>
<dbReference type="SUPFAM" id="SSF55083">
    <property type="entry name" value="6-hydroxymethyl-7,8-dihydropterin pyrophosphokinase, HPPK"/>
    <property type="match status" value="1"/>
</dbReference>
<organism evidence="14 15">
    <name type="scientific">Thermomonas beijingensis</name>
    <dbReference type="NCBI Taxonomy" id="2872701"/>
    <lineage>
        <taxon>Bacteria</taxon>
        <taxon>Pseudomonadati</taxon>
        <taxon>Pseudomonadota</taxon>
        <taxon>Gammaproteobacteria</taxon>
        <taxon>Lysobacterales</taxon>
        <taxon>Lysobacteraceae</taxon>
        <taxon>Thermomonas</taxon>
    </lineage>
</organism>
<evidence type="ECO:0000256" key="5">
    <source>
        <dbReference type="ARBA" id="ARBA00022679"/>
    </source>
</evidence>
<keyword evidence="6" id="KW-0547">Nucleotide-binding</keyword>
<comment type="pathway">
    <text evidence="1">Cofactor biosynthesis; tetrahydrofolate biosynthesis; 2-amino-4-hydroxy-6-hydroxymethyl-7,8-dihydropteridine diphosphate from 7,8-dihydroneopterin triphosphate: step 4/4.</text>
</comment>
<evidence type="ECO:0000256" key="1">
    <source>
        <dbReference type="ARBA" id="ARBA00005051"/>
    </source>
</evidence>
<dbReference type="Proteomes" id="UP001430290">
    <property type="component" value="Unassembled WGS sequence"/>
</dbReference>
<evidence type="ECO:0000256" key="10">
    <source>
        <dbReference type="ARBA" id="ARBA00029409"/>
    </source>
</evidence>
<evidence type="ECO:0000256" key="11">
    <source>
        <dbReference type="ARBA" id="ARBA00029766"/>
    </source>
</evidence>
<comment type="function">
    <text evidence="10">Catalyzes the transfer of pyrophosphate from adenosine triphosphate (ATP) to 6-hydroxymethyl-7,8-dihydropterin, an enzymatic step in folate biosynthesis pathway.</text>
</comment>
<protein>
    <recommendedName>
        <fullName evidence="4">2-amino-4-hydroxy-6-hydroxymethyldihydropteridine pyrophosphokinase</fullName>
        <ecNumber evidence="3">2.7.6.3</ecNumber>
    </recommendedName>
    <alternativeName>
        <fullName evidence="11">6-hydroxymethyl-7,8-dihydropterin pyrophosphokinase</fullName>
    </alternativeName>
    <alternativeName>
        <fullName evidence="12">7,8-dihydro-6-hydroxymethylpterin-pyrophosphokinase</fullName>
    </alternativeName>
</protein>
<dbReference type="PANTHER" id="PTHR43071:SF1">
    <property type="entry name" value="2-AMINO-4-HYDROXY-6-HYDROXYMETHYLDIHYDROPTERIDINE PYROPHOSPHOKINASE"/>
    <property type="match status" value="1"/>
</dbReference>
<evidence type="ECO:0000256" key="8">
    <source>
        <dbReference type="ARBA" id="ARBA00022840"/>
    </source>
</evidence>
<reference evidence="14" key="1">
    <citation type="submission" date="2021-09" db="EMBL/GenBank/DDBJ databases">
        <authorList>
            <person name="Wu T."/>
            <person name="Guo S.Z."/>
        </authorList>
    </citation>
    <scope>NUCLEOTIDE SEQUENCE</scope>
    <source>
        <strain evidence="14">RSS-23</strain>
    </source>
</reference>
<feature type="domain" description="7,8-dihydro-6-hydroxymethylpterin-pyrophosphokinase" evidence="13">
    <location>
        <begin position="96"/>
        <end position="107"/>
    </location>
</feature>
<dbReference type="EC" id="2.7.6.3" evidence="3"/>
<sequence length="175" mass="18497">MRAPVHAAVGLGANLGDSTHAVTSAIHALAQLPETELLSASRLYRTPAWGRVDQPDFINAAVLLNTTLTAPALLAQLLEIERNAGRQRGGDTAALRWGPRVLDLDLLLYGDAVINVPGLRVPHPYLHERAFALVPLAEIAAEMVFPGYGSVGEALRQVDAQGVEAIAVQAASSAR</sequence>
<dbReference type="Pfam" id="PF01288">
    <property type="entry name" value="HPPK"/>
    <property type="match status" value="1"/>
</dbReference>
<name>A0ABS7TCY7_9GAMM</name>
<keyword evidence="8" id="KW-0067">ATP-binding</keyword>
<dbReference type="CDD" id="cd00483">
    <property type="entry name" value="HPPK"/>
    <property type="match status" value="1"/>
</dbReference>
<keyword evidence="5 14" id="KW-0808">Transferase</keyword>
<dbReference type="EMBL" id="JAIQDJ010000001">
    <property type="protein sequence ID" value="MBZ4185722.1"/>
    <property type="molecule type" value="Genomic_DNA"/>
</dbReference>
<dbReference type="NCBIfam" id="TIGR01498">
    <property type="entry name" value="folK"/>
    <property type="match status" value="1"/>
</dbReference>
<evidence type="ECO:0000256" key="12">
    <source>
        <dbReference type="ARBA" id="ARBA00033413"/>
    </source>
</evidence>
<keyword evidence="15" id="KW-1185">Reference proteome</keyword>
<dbReference type="PANTHER" id="PTHR43071">
    <property type="entry name" value="2-AMINO-4-HYDROXY-6-HYDROXYMETHYLDIHYDROPTERIDINE PYROPHOSPHOKINASE"/>
    <property type="match status" value="1"/>
</dbReference>
<proteinExistence type="inferred from homology"/>
<evidence type="ECO:0000313" key="15">
    <source>
        <dbReference type="Proteomes" id="UP001430290"/>
    </source>
</evidence>
<accession>A0ABS7TCY7</accession>
<evidence type="ECO:0000313" key="14">
    <source>
        <dbReference type="EMBL" id="MBZ4185722.1"/>
    </source>
</evidence>
<dbReference type="GO" id="GO:0003848">
    <property type="term" value="F:2-amino-4-hydroxy-6-hydroxymethyldihydropteridine diphosphokinase activity"/>
    <property type="evidence" value="ECO:0007669"/>
    <property type="project" value="UniProtKB-EC"/>
</dbReference>
<keyword evidence="9" id="KW-0289">Folate biosynthesis</keyword>
<evidence type="ECO:0000259" key="13">
    <source>
        <dbReference type="PROSITE" id="PS00794"/>
    </source>
</evidence>